<reference evidence="9" key="1">
    <citation type="submission" date="2023-07" db="EMBL/GenBank/DDBJ databases">
        <title>Gilvimarinus algae sp. nov., isolated from the surface of Kelp.</title>
        <authorList>
            <person name="Sun Y.Y."/>
            <person name="Gong Y."/>
            <person name="Du Z.J."/>
        </authorList>
    </citation>
    <scope>NUCLEOTIDE SEQUENCE</scope>
    <source>
        <strain evidence="9">SDUM040014</strain>
    </source>
</reference>
<dbReference type="PANTHER" id="PTHR30008">
    <property type="entry name" value="EXODEOXYRIBONUCLEASE 7 LARGE SUBUNIT"/>
    <property type="match status" value="1"/>
</dbReference>
<keyword evidence="2 5" id="KW-0540">Nuclease</keyword>
<accession>A0ABT8THQ8</accession>
<comment type="similarity">
    <text evidence="5 6">Belongs to the XseA family.</text>
</comment>
<evidence type="ECO:0000256" key="6">
    <source>
        <dbReference type="RuleBase" id="RU004355"/>
    </source>
</evidence>
<dbReference type="InterPro" id="IPR025824">
    <property type="entry name" value="OB-fold_nuc-bd_dom"/>
</dbReference>
<evidence type="ECO:0000256" key="3">
    <source>
        <dbReference type="ARBA" id="ARBA00022801"/>
    </source>
</evidence>
<protein>
    <recommendedName>
        <fullName evidence="5">Exodeoxyribonuclease 7 large subunit</fullName>
        <ecNumber evidence="5">3.1.11.6</ecNumber>
    </recommendedName>
    <alternativeName>
        <fullName evidence="5">Exodeoxyribonuclease VII large subunit</fullName>
        <shortName evidence="5">Exonuclease VII large subunit</shortName>
    </alternativeName>
</protein>
<dbReference type="RefSeq" id="WP_302713011.1">
    <property type="nucleotide sequence ID" value="NZ_JAULRT010000052.1"/>
</dbReference>
<evidence type="ECO:0000256" key="4">
    <source>
        <dbReference type="ARBA" id="ARBA00022839"/>
    </source>
</evidence>
<comment type="caution">
    <text evidence="9">The sequence shown here is derived from an EMBL/GenBank/DDBJ whole genome shotgun (WGS) entry which is preliminary data.</text>
</comment>
<dbReference type="InterPro" id="IPR003753">
    <property type="entry name" value="Exonuc_VII_L"/>
</dbReference>
<keyword evidence="1 5" id="KW-0963">Cytoplasm</keyword>
<dbReference type="EMBL" id="JAULRT010000052">
    <property type="protein sequence ID" value="MDO3382648.1"/>
    <property type="molecule type" value="Genomic_DNA"/>
</dbReference>
<dbReference type="EC" id="3.1.11.6" evidence="5"/>
<proteinExistence type="inferred from homology"/>
<evidence type="ECO:0000313" key="10">
    <source>
        <dbReference type="Proteomes" id="UP001168380"/>
    </source>
</evidence>
<evidence type="ECO:0000259" key="8">
    <source>
        <dbReference type="Pfam" id="PF13742"/>
    </source>
</evidence>
<evidence type="ECO:0000256" key="1">
    <source>
        <dbReference type="ARBA" id="ARBA00022490"/>
    </source>
</evidence>
<keyword evidence="3 5" id="KW-0378">Hydrolase</keyword>
<dbReference type="InterPro" id="IPR020579">
    <property type="entry name" value="Exonuc_VII_lsu_C"/>
</dbReference>
<dbReference type="HAMAP" id="MF_00378">
    <property type="entry name" value="Exonuc_7_L"/>
    <property type="match status" value="1"/>
</dbReference>
<comment type="catalytic activity">
    <reaction evidence="5 6">
        <text>Exonucleolytic cleavage in either 5'- to 3'- or 3'- to 5'-direction to yield nucleoside 5'-phosphates.</text>
        <dbReference type="EC" id="3.1.11.6"/>
    </reaction>
</comment>
<dbReference type="GO" id="GO:0008855">
    <property type="term" value="F:exodeoxyribonuclease VII activity"/>
    <property type="evidence" value="ECO:0007669"/>
    <property type="project" value="UniProtKB-EC"/>
</dbReference>
<feature type="domain" description="OB-fold nucleic acid binding" evidence="8">
    <location>
        <begin position="16"/>
        <end position="109"/>
    </location>
</feature>
<name>A0ABT8THQ8_9GAMM</name>
<evidence type="ECO:0000256" key="2">
    <source>
        <dbReference type="ARBA" id="ARBA00022722"/>
    </source>
</evidence>
<evidence type="ECO:0000256" key="5">
    <source>
        <dbReference type="HAMAP-Rule" id="MF_00378"/>
    </source>
</evidence>
<dbReference type="Pfam" id="PF02601">
    <property type="entry name" value="Exonuc_VII_L"/>
    <property type="match status" value="1"/>
</dbReference>
<comment type="subcellular location">
    <subcellularLocation>
        <location evidence="5 6">Cytoplasm</location>
    </subcellularLocation>
</comment>
<feature type="domain" description="Exonuclease VII large subunit C-terminal" evidence="7">
    <location>
        <begin position="132"/>
        <end position="445"/>
    </location>
</feature>
<sequence length="451" mass="50232">MTTDYSGAPGQGRDILSVSHLNRLSRQLLETHLPLVWVEGEISNLSRPSSGHWYFTLKDDTAQVRCAMFRGRNQTVKFSPTQGQQVLLRARVSIYEGRGDYQLVAEHMEEAGLGALQRAFEALKNKLAAEGLFATERKKALPERPEHIAIITSPTGAAIRDVLSVIQRRYPAQKVTVIPVAVQGEQAAPAIVSALQLAVQAELFDLLILTRGGGSIEDLWAFNDEALARAISACPLPVISAVGHEVDFTIADFAADLRAPTPSAAAEIAVPDVREQLAGLQERERQLARSLDRLITREKTRLEALSRRLRHPGEKLRHQAQQLDQLELRLRSTMHWQLERQERRLRELSVRQQHQHPQALVTRAEQLLQRSHKALRRSIEQCLARHRQLLHEKARVLDSVSPLATLDRGFSVVRNQEGAVITAANQVAAGEDISARLAKGQLTCRVIATAE</sequence>
<evidence type="ECO:0000259" key="7">
    <source>
        <dbReference type="Pfam" id="PF02601"/>
    </source>
</evidence>
<dbReference type="Proteomes" id="UP001168380">
    <property type="component" value="Unassembled WGS sequence"/>
</dbReference>
<dbReference type="NCBIfam" id="TIGR00237">
    <property type="entry name" value="xseA"/>
    <property type="match status" value="1"/>
</dbReference>
<gene>
    <name evidence="5 9" type="primary">xseA</name>
    <name evidence="9" type="ORF">QWI16_10735</name>
</gene>
<keyword evidence="4 5" id="KW-0269">Exonuclease</keyword>
<organism evidence="9 10">
    <name type="scientific">Gilvimarinus algae</name>
    <dbReference type="NCBI Taxonomy" id="3058037"/>
    <lineage>
        <taxon>Bacteria</taxon>
        <taxon>Pseudomonadati</taxon>
        <taxon>Pseudomonadota</taxon>
        <taxon>Gammaproteobacteria</taxon>
        <taxon>Cellvibrionales</taxon>
        <taxon>Cellvibrionaceae</taxon>
        <taxon>Gilvimarinus</taxon>
    </lineage>
</organism>
<comment type="subunit">
    <text evidence="5">Heterooligomer composed of large and small subunits.</text>
</comment>
<dbReference type="CDD" id="cd04489">
    <property type="entry name" value="ExoVII_LU_OBF"/>
    <property type="match status" value="1"/>
</dbReference>
<keyword evidence="10" id="KW-1185">Reference proteome</keyword>
<dbReference type="PANTHER" id="PTHR30008:SF0">
    <property type="entry name" value="EXODEOXYRIBONUCLEASE 7 LARGE SUBUNIT"/>
    <property type="match status" value="1"/>
</dbReference>
<evidence type="ECO:0000313" key="9">
    <source>
        <dbReference type="EMBL" id="MDO3382648.1"/>
    </source>
</evidence>
<dbReference type="Pfam" id="PF13742">
    <property type="entry name" value="tRNA_anti_2"/>
    <property type="match status" value="1"/>
</dbReference>
<comment type="function">
    <text evidence="5">Bidirectionally degrades single-stranded DNA into large acid-insoluble oligonucleotides, which are then degraded further into small acid-soluble oligonucleotides.</text>
</comment>